<keyword evidence="3" id="KW-0238">DNA-binding</keyword>
<name>A0ABT0DJG1_9HYPH</name>
<dbReference type="InterPro" id="IPR005119">
    <property type="entry name" value="LysR_subst-bd"/>
</dbReference>
<evidence type="ECO:0000256" key="1">
    <source>
        <dbReference type="ARBA" id="ARBA00009437"/>
    </source>
</evidence>
<dbReference type="SUPFAM" id="SSF53850">
    <property type="entry name" value="Periplasmic binding protein-like II"/>
    <property type="match status" value="1"/>
</dbReference>
<protein>
    <submittedName>
        <fullName evidence="6">LysR family transcriptional regulator</fullName>
    </submittedName>
</protein>
<proteinExistence type="inferred from homology"/>
<organism evidence="6 7">
    <name type="scientific">Ancylobacter koreensis</name>
    <dbReference type="NCBI Taxonomy" id="266121"/>
    <lineage>
        <taxon>Bacteria</taxon>
        <taxon>Pseudomonadati</taxon>
        <taxon>Pseudomonadota</taxon>
        <taxon>Alphaproteobacteria</taxon>
        <taxon>Hyphomicrobiales</taxon>
        <taxon>Xanthobacteraceae</taxon>
        <taxon>Ancylobacter</taxon>
    </lineage>
</organism>
<comment type="caution">
    <text evidence="6">The sequence shown here is derived from an EMBL/GenBank/DDBJ whole genome shotgun (WGS) entry which is preliminary data.</text>
</comment>
<evidence type="ECO:0000313" key="6">
    <source>
        <dbReference type="EMBL" id="MCK0207411.1"/>
    </source>
</evidence>
<keyword evidence="7" id="KW-1185">Reference proteome</keyword>
<dbReference type="PROSITE" id="PS50931">
    <property type="entry name" value="HTH_LYSR"/>
    <property type="match status" value="1"/>
</dbReference>
<dbReference type="EMBL" id="JALKCG010000001">
    <property type="protein sequence ID" value="MCK0207411.1"/>
    <property type="molecule type" value="Genomic_DNA"/>
</dbReference>
<accession>A0ABT0DJG1</accession>
<dbReference type="Gene3D" id="1.10.10.10">
    <property type="entry name" value="Winged helix-like DNA-binding domain superfamily/Winged helix DNA-binding domain"/>
    <property type="match status" value="1"/>
</dbReference>
<dbReference type="CDD" id="cd08414">
    <property type="entry name" value="PBP2_LTTR_aromatics_like"/>
    <property type="match status" value="1"/>
</dbReference>
<dbReference type="PANTHER" id="PTHR30346:SF0">
    <property type="entry name" value="HCA OPERON TRANSCRIPTIONAL ACTIVATOR HCAR"/>
    <property type="match status" value="1"/>
</dbReference>
<dbReference type="Pfam" id="PF00126">
    <property type="entry name" value="HTH_1"/>
    <property type="match status" value="1"/>
</dbReference>
<reference evidence="7" key="1">
    <citation type="submission" date="2023-07" db="EMBL/GenBank/DDBJ databases">
        <title>Ancylobacter moscoviensis sp. nov., facultatively methylotrophic bacteria from activated sludge and the reclassification of Starkeya novella (Starkey 1934) Kelly et al. 2000 as Ancylobacter novellus comb. nov., Starkeya koreensis Im et al. 2006 as Ancylobacter koreensis comb.nov., Angulomicrobium tetraedrale Vasil'eva et al. 1986 as Ancylobacter tetraedralis comb. nov., Angulomicrobium amanitiforme Fritz et al. 2004 as Ancylobacter amanitiformis comb. nov. and Methylorhabdus multivorans Doronina et al. 1996 as Ancylobacter multivorans comb. nov. and emended description of the genus Ancylobacter.</title>
        <authorList>
            <person name="Doronina N."/>
            <person name="Chemodurova A."/>
            <person name="Grouzdev D."/>
            <person name="Koziaeva V."/>
            <person name="Shi W."/>
            <person name="Wu L."/>
            <person name="Kaparullina E."/>
        </authorList>
    </citation>
    <scope>NUCLEOTIDE SEQUENCE [LARGE SCALE GENOMIC DNA]</scope>
    <source>
        <strain evidence="7">Jip08</strain>
    </source>
</reference>
<evidence type="ECO:0000256" key="2">
    <source>
        <dbReference type="ARBA" id="ARBA00023015"/>
    </source>
</evidence>
<dbReference type="Pfam" id="PF03466">
    <property type="entry name" value="LysR_substrate"/>
    <property type="match status" value="1"/>
</dbReference>
<dbReference type="Gene3D" id="3.40.190.10">
    <property type="entry name" value="Periplasmic binding protein-like II"/>
    <property type="match status" value="2"/>
</dbReference>
<dbReference type="InterPro" id="IPR036388">
    <property type="entry name" value="WH-like_DNA-bd_sf"/>
</dbReference>
<evidence type="ECO:0000313" key="7">
    <source>
        <dbReference type="Proteomes" id="UP001202867"/>
    </source>
</evidence>
<dbReference type="InterPro" id="IPR000847">
    <property type="entry name" value="LysR_HTH_N"/>
</dbReference>
<sequence>MDLHQLRCFVAVADELHFGRAARRLELMPSALGRQVKLLEESLGAALLSRTTRSVALTAEGAALIEEARALLAEADAMAARFRARARTRATTLRLGAVDTAAAGLVPLLLHDFRERHPDIAVELVEDKTIRLLPRLLSGRLDLVFIRPPAVLGRQIEARMLFRESVVVAMRSDHRLARRRSVTVAALADEPLIVPDRRSRPHSHDLTTKLFAQAGLRPAVAQVAGEKQTIVGLVAAGLGVALVPRWTARLSLAGVRYVPLAFEGAEALNILPLAAAWARGSRDPAREAMLALLAERLPDYSREA</sequence>
<evidence type="ECO:0000256" key="4">
    <source>
        <dbReference type="ARBA" id="ARBA00023163"/>
    </source>
</evidence>
<dbReference type="PANTHER" id="PTHR30346">
    <property type="entry name" value="TRANSCRIPTIONAL DUAL REGULATOR HCAR-RELATED"/>
    <property type="match status" value="1"/>
</dbReference>
<dbReference type="RefSeq" id="WP_247199316.1">
    <property type="nucleotide sequence ID" value="NZ_JALKCG010000001.1"/>
</dbReference>
<evidence type="ECO:0000256" key="3">
    <source>
        <dbReference type="ARBA" id="ARBA00023125"/>
    </source>
</evidence>
<gene>
    <name evidence="6" type="ORF">MWN33_05115</name>
</gene>
<dbReference type="SUPFAM" id="SSF46785">
    <property type="entry name" value="Winged helix' DNA-binding domain"/>
    <property type="match status" value="1"/>
</dbReference>
<keyword evidence="2" id="KW-0805">Transcription regulation</keyword>
<dbReference type="Proteomes" id="UP001202867">
    <property type="component" value="Unassembled WGS sequence"/>
</dbReference>
<evidence type="ECO:0000259" key="5">
    <source>
        <dbReference type="PROSITE" id="PS50931"/>
    </source>
</evidence>
<feature type="domain" description="HTH lysR-type" evidence="5">
    <location>
        <begin position="1"/>
        <end position="58"/>
    </location>
</feature>
<dbReference type="InterPro" id="IPR036390">
    <property type="entry name" value="WH_DNA-bd_sf"/>
</dbReference>
<comment type="similarity">
    <text evidence="1">Belongs to the LysR transcriptional regulatory family.</text>
</comment>
<keyword evidence="4" id="KW-0804">Transcription</keyword>